<dbReference type="EMBL" id="BKBQ01000019">
    <property type="protein sequence ID" value="GEQ54521.1"/>
    <property type="molecule type" value="Genomic_DNA"/>
</dbReference>
<keyword evidence="5" id="KW-1185">Reference proteome</keyword>
<dbReference type="AlphaFoldDB" id="A0AAN4UBL4"/>
<evidence type="ECO:0000313" key="3">
    <source>
        <dbReference type="EMBL" id="GEQ54521.1"/>
    </source>
</evidence>
<dbReference type="Gene3D" id="3.40.50.2000">
    <property type="entry name" value="Glycogen Phosphorylase B"/>
    <property type="match status" value="2"/>
</dbReference>
<evidence type="ECO:0000313" key="2">
    <source>
        <dbReference type="EMBL" id="GEQ49540.1"/>
    </source>
</evidence>
<protein>
    <recommendedName>
        <fullName evidence="1">Glycosyl transferase family 1 domain-containing protein</fullName>
    </recommendedName>
</protein>
<evidence type="ECO:0000259" key="1">
    <source>
        <dbReference type="Pfam" id="PF00534"/>
    </source>
</evidence>
<dbReference type="PANTHER" id="PTHR45947:SF3">
    <property type="entry name" value="SULFOQUINOVOSYL TRANSFERASE SQD2"/>
    <property type="match status" value="1"/>
</dbReference>
<evidence type="ECO:0000313" key="4">
    <source>
        <dbReference type="Proteomes" id="UP000886597"/>
    </source>
</evidence>
<reference evidence="3" key="2">
    <citation type="journal article" date="2020" name="Int. Dairy J.">
        <title>Lactic acid bacterial diversity in Brie cheese focusing on salt concentration and pH of isolation medium and characterisation of halophilic and alkaliphilic lactic acid bacterial isolates.</title>
        <authorList>
            <person name="Unno R."/>
            <person name="Matsutani M."/>
            <person name="Suzuki T."/>
            <person name="Kodama K."/>
            <person name="Matsushita H."/>
            <person name="Yamasato K."/>
            <person name="Koizumi Y."/>
            <person name="Ishikawa M."/>
        </authorList>
    </citation>
    <scope>NUCLEOTIDE SEQUENCE</scope>
    <source>
        <strain evidence="3">7C1</strain>
        <strain evidence="2">8C4</strain>
    </source>
</reference>
<dbReference type="RefSeq" id="WP_202583999.1">
    <property type="nucleotide sequence ID" value="NZ_BKBO01000020.1"/>
</dbReference>
<dbReference type="Proteomes" id="UP000886597">
    <property type="component" value="Unassembled WGS sequence"/>
</dbReference>
<feature type="domain" description="Glycosyl transferase family 1" evidence="1">
    <location>
        <begin position="169"/>
        <end position="335"/>
    </location>
</feature>
<dbReference type="GO" id="GO:0016757">
    <property type="term" value="F:glycosyltransferase activity"/>
    <property type="evidence" value="ECO:0007669"/>
    <property type="project" value="InterPro"/>
</dbReference>
<gene>
    <name evidence="2" type="ORF">TK11N_13920</name>
    <name evidence="3" type="ORF">TK2N_13650</name>
</gene>
<dbReference type="InterPro" id="IPR001296">
    <property type="entry name" value="Glyco_trans_1"/>
</dbReference>
<organism evidence="3 4">
    <name type="scientific">Tetragenococcus koreensis</name>
    <dbReference type="NCBI Taxonomy" id="290335"/>
    <lineage>
        <taxon>Bacteria</taxon>
        <taxon>Bacillati</taxon>
        <taxon>Bacillota</taxon>
        <taxon>Bacilli</taxon>
        <taxon>Lactobacillales</taxon>
        <taxon>Enterococcaceae</taxon>
        <taxon>Tetragenococcus</taxon>
    </lineage>
</organism>
<dbReference type="Proteomes" id="UP000886607">
    <property type="component" value="Unassembled WGS sequence"/>
</dbReference>
<dbReference type="Pfam" id="PF00534">
    <property type="entry name" value="Glycos_transf_1"/>
    <property type="match status" value="1"/>
</dbReference>
<dbReference type="SUPFAM" id="SSF53756">
    <property type="entry name" value="UDP-Glycosyltransferase/glycogen phosphorylase"/>
    <property type="match status" value="1"/>
</dbReference>
<accession>A0AAN4UBL4</accession>
<dbReference type="EMBL" id="BKBO01000020">
    <property type="protein sequence ID" value="GEQ49540.1"/>
    <property type="molecule type" value="Genomic_DNA"/>
</dbReference>
<sequence length="396" mass="45514">MKIVCVSNILNHHIKPVCDELFQKIGKDFVFIATGSYTVNGLKGVEEAVFLNTPYLVQTHNNTKNVDLARKLCFEADVLIQQHANDSFIRERLKKNKLTFRVSERIFKGKKREALRRVKYIVRNLPYRNKNLFLLAAGGYTAYDMNKCFSFKNKIYKWGYFPEVRKIEEQSNVRKISGKLKFTWVGRFIDWKHPEICLIVADLLQNWNIDFEMSMIGEGPLKKDIIEQVYERDLQDKIKFLGKITNVEVQEYMADSTFFIFSSDKGEGWGAVLNEAMAQGAIPIASHEPGSVPFLIENNKNGYIYEQGNVDSLENVLWKVVHNKEHLNEVSTNAQDTIFEVWSAENAANNLLKLIDIIKQNSNEKIEEGPGSVALPIDENSFLNKKLWYEENGGGI</sequence>
<comment type="caution">
    <text evidence="3">The sequence shown here is derived from an EMBL/GenBank/DDBJ whole genome shotgun (WGS) entry which is preliminary data.</text>
</comment>
<dbReference type="InterPro" id="IPR050194">
    <property type="entry name" value="Glycosyltransferase_grp1"/>
</dbReference>
<dbReference type="PANTHER" id="PTHR45947">
    <property type="entry name" value="SULFOQUINOVOSYL TRANSFERASE SQD2"/>
    <property type="match status" value="1"/>
</dbReference>
<evidence type="ECO:0000313" key="5">
    <source>
        <dbReference type="Proteomes" id="UP000886607"/>
    </source>
</evidence>
<reference evidence="3" key="1">
    <citation type="submission" date="2019-08" db="EMBL/GenBank/DDBJ databases">
        <authorList>
            <person name="Ishikawa M."/>
            <person name="Suzuki T."/>
            <person name="Matsutani M."/>
        </authorList>
    </citation>
    <scope>NUCLEOTIDE SEQUENCE</scope>
    <source>
        <strain evidence="3">7C1</strain>
        <strain evidence="2">8C4</strain>
    </source>
</reference>
<name>A0AAN4UBL4_9ENTE</name>
<proteinExistence type="predicted"/>